<proteinExistence type="predicted"/>
<protein>
    <submittedName>
        <fullName evidence="1">Uncharacterized protein</fullName>
    </submittedName>
</protein>
<keyword evidence="2" id="KW-1185">Reference proteome</keyword>
<dbReference type="RefSeq" id="WP_029630995.1">
    <property type="nucleotide sequence ID" value="NZ_JACJTA010000079.1"/>
</dbReference>
<reference evidence="1 2" key="1">
    <citation type="journal article" date="2020" name="ISME J.">
        <title>Comparative genomics reveals insights into cyanobacterial evolution and habitat adaptation.</title>
        <authorList>
            <person name="Chen M.Y."/>
            <person name="Teng W.K."/>
            <person name="Zhao L."/>
            <person name="Hu C.X."/>
            <person name="Zhou Y.K."/>
            <person name="Han B.P."/>
            <person name="Song L.R."/>
            <person name="Shu W.S."/>
        </authorList>
    </citation>
    <scope>NUCLEOTIDE SEQUENCE [LARGE SCALE GENOMIC DNA]</scope>
    <source>
        <strain evidence="1 2">FACHB-248</strain>
    </source>
</reference>
<evidence type="ECO:0000313" key="1">
    <source>
        <dbReference type="EMBL" id="MBD2607976.1"/>
    </source>
</evidence>
<gene>
    <name evidence="1" type="ORF">H6G81_26535</name>
</gene>
<evidence type="ECO:0000313" key="2">
    <source>
        <dbReference type="Proteomes" id="UP000660380"/>
    </source>
</evidence>
<dbReference type="Proteomes" id="UP000660380">
    <property type="component" value="Unassembled WGS sequence"/>
</dbReference>
<dbReference type="EMBL" id="JACJTA010000079">
    <property type="protein sequence ID" value="MBD2607976.1"/>
    <property type="molecule type" value="Genomic_DNA"/>
</dbReference>
<comment type="caution">
    <text evidence="1">The sequence shown here is derived from an EMBL/GenBank/DDBJ whole genome shotgun (WGS) entry which is preliminary data.</text>
</comment>
<sequence length="246" mass="28379">METPENLDLIWEKAVGGYVGIYKAQKKVIFTPTLMKNLAISKMMDVRLISADFKGSPVVFTPLFWLLLDSISNIEFFGVYSNNDEDFSDNSNNLDISPPFCIRKALWSKSEDIYNFQNADDKKKYILGENQVISNVFFIDSTHVPEITQLISEVIKITKNGLILQENLQNKLVYDEIKINVSDGRFYLNFSYKPHLLTNSALEEWIIKLCNCIDSLPLDIGYLPDGKFRMSYELSLFDKVSMFDRF</sequence>
<name>A0ABR8GWS1_9CYAN</name>
<organism evidence="1 2">
    <name type="scientific">Scytonema hofmannii FACHB-248</name>
    <dbReference type="NCBI Taxonomy" id="1842502"/>
    <lineage>
        <taxon>Bacteria</taxon>
        <taxon>Bacillati</taxon>
        <taxon>Cyanobacteriota</taxon>
        <taxon>Cyanophyceae</taxon>
        <taxon>Nostocales</taxon>
        <taxon>Scytonemataceae</taxon>
        <taxon>Scytonema</taxon>
    </lineage>
</organism>
<accession>A0ABR8GWS1</accession>